<protein>
    <submittedName>
        <fullName evidence="2">Putative secreted protein</fullName>
    </submittedName>
</protein>
<accession>A0A6M2E2U2</accession>
<evidence type="ECO:0000256" key="1">
    <source>
        <dbReference type="SAM" id="SignalP"/>
    </source>
</evidence>
<name>A0A6M2E2U2_9ACAR</name>
<keyword evidence="1" id="KW-0732">Signal</keyword>
<sequence length="101" mass="11091">MRGLQLLSLCTFVVSFHATVSIHVAANPLANMQRETILSAQVSTGMAHAVGCAVRLYRHTHPHAKHIIVLSFFLSFSQKPRTTVKCIKAFKCLIDCNSVAV</sequence>
<feature type="chain" id="PRO_5026917138" evidence="1">
    <location>
        <begin position="22"/>
        <end position="101"/>
    </location>
</feature>
<proteinExistence type="predicted"/>
<dbReference type="EMBL" id="GIDH01000297">
    <property type="protein sequence ID" value="NOV52240.1"/>
    <property type="molecule type" value="Transcribed_RNA"/>
</dbReference>
<evidence type="ECO:0000313" key="2">
    <source>
        <dbReference type="EMBL" id="NOV52240.1"/>
    </source>
</evidence>
<dbReference type="AlphaFoldDB" id="A0A6M2E2U2"/>
<reference evidence="2" key="1">
    <citation type="submission" date="2019-12" db="EMBL/GenBank/DDBJ databases">
        <title>The sialotranscriptome of the gopher-tortoise tick, Amblyomma tuberculatum.</title>
        <authorList>
            <person name="Karim S."/>
            <person name="Andersen J."/>
            <person name="Kumar D."/>
            <person name="Adamson S."/>
            <person name="Ennen J."/>
            <person name="Qualis C.P."/>
            <person name="Ribeiro J.M.C."/>
        </authorList>
    </citation>
    <scope>NUCLEOTIDE SEQUENCE</scope>
    <source>
        <strain evidence="2">Removed</strain>
        <tissue evidence="2">Salivary glands</tissue>
    </source>
</reference>
<organism evidence="2">
    <name type="scientific">Amblyomma tuberculatum</name>
    <dbReference type="NCBI Taxonomy" id="48802"/>
    <lineage>
        <taxon>Eukaryota</taxon>
        <taxon>Metazoa</taxon>
        <taxon>Ecdysozoa</taxon>
        <taxon>Arthropoda</taxon>
        <taxon>Chelicerata</taxon>
        <taxon>Arachnida</taxon>
        <taxon>Acari</taxon>
        <taxon>Parasitiformes</taxon>
        <taxon>Ixodida</taxon>
        <taxon>Ixodoidea</taxon>
        <taxon>Ixodidae</taxon>
        <taxon>Amblyomminae</taxon>
        <taxon>Amblyomma</taxon>
    </lineage>
</organism>
<feature type="signal peptide" evidence="1">
    <location>
        <begin position="1"/>
        <end position="21"/>
    </location>
</feature>